<dbReference type="Proteomes" id="UP001056120">
    <property type="component" value="Linkage Group LG10"/>
</dbReference>
<dbReference type="EMBL" id="CM042027">
    <property type="protein sequence ID" value="KAI3801437.1"/>
    <property type="molecule type" value="Genomic_DNA"/>
</dbReference>
<accession>A0ACB9I0W2</accession>
<reference evidence="2" key="1">
    <citation type="journal article" date="2022" name="Mol. Ecol. Resour.">
        <title>The genomes of chicory, endive, great burdock and yacon provide insights into Asteraceae palaeo-polyploidization history and plant inulin production.</title>
        <authorList>
            <person name="Fan W."/>
            <person name="Wang S."/>
            <person name="Wang H."/>
            <person name="Wang A."/>
            <person name="Jiang F."/>
            <person name="Liu H."/>
            <person name="Zhao H."/>
            <person name="Xu D."/>
            <person name="Zhang Y."/>
        </authorList>
    </citation>
    <scope>NUCLEOTIDE SEQUENCE [LARGE SCALE GENOMIC DNA]</scope>
    <source>
        <strain evidence="2">cv. Yunnan</strain>
    </source>
</reference>
<reference evidence="1 2" key="2">
    <citation type="journal article" date="2022" name="Mol. Ecol. Resour.">
        <title>The genomes of chicory, endive, great burdock and yacon provide insights into Asteraceae paleo-polyploidization history and plant inulin production.</title>
        <authorList>
            <person name="Fan W."/>
            <person name="Wang S."/>
            <person name="Wang H."/>
            <person name="Wang A."/>
            <person name="Jiang F."/>
            <person name="Liu H."/>
            <person name="Zhao H."/>
            <person name="Xu D."/>
            <person name="Zhang Y."/>
        </authorList>
    </citation>
    <scope>NUCLEOTIDE SEQUENCE [LARGE SCALE GENOMIC DNA]</scope>
    <source>
        <strain evidence="2">cv. Yunnan</strain>
        <tissue evidence="1">Leaves</tissue>
    </source>
</reference>
<evidence type="ECO:0000313" key="1">
    <source>
        <dbReference type="EMBL" id="KAI3801437.1"/>
    </source>
</evidence>
<organism evidence="1 2">
    <name type="scientific">Smallanthus sonchifolius</name>
    <dbReference type="NCBI Taxonomy" id="185202"/>
    <lineage>
        <taxon>Eukaryota</taxon>
        <taxon>Viridiplantae</taxon>
        <taxon>Streptophyta</taxon>
        <taxon>Embryophyta</taxon>
        <taxon>Tracheophyta</taxon>
        <taxon>Spermatophyta</taxon>
        <taxon>Magnoliopsida</taxon>
        <taxon>eudicotyledons</taxon>
        <taxon>Gunneridae</taxon>
        <taxon>Pentapetalae</taxon>
        <taxon>asterids</taxon>
        <taxon>campanulids</taxon>
        <taxon>Asterales</taxon>
        <taxon>Asteraceae</taxon>
        <taxon>Asteroideae</taxon>
        <taxon>Heliantheae alliance</taxon>
        <taxon>Millerieae</taxon>
        <taxon>Smallanthus</taxon>
    </lineage>
</organism>
<proteinExistence type="predicted"/>
<comment type="caution">
    <text evidence="1">The sequence shown here is derived from an EMBL/GenBank/DDBJ whole genome shotgun (WGS) entry which is preliminary data.</text>
</comment>
<evidence type="ECO:0000313" key="2">
    <source>
        <dbReference type="Proteomes" id="UP001056120"/>
    </source>
</evidence>
<sequence>MEHDGSAVFSRAGSIRTFLKDDVKLSVSGRLSRNSSKVDGSSRRRRLHNEEPRMERQRSGAARGLDGLRFLDRVMTGKEEDAWMAIEKRFQRFSADGKLPREKFGICVGMGDGGEFSGELFNALARRKGIDGSDGITLEQVKEFWEDLTKEDLDTRIHIFFDMCDKNGDGLLTEDDVKEVLIMSASANKLSSFKNQAGTYAALIMERLDPDHYGYIEFWGTAAAQRKEQGRR</sequence>
<keyword evidence="2" id="KW-1185">Reference proteome</keyword>
<protein>
    <submittedName>
        <fullName evidence="1">Uncharacterized protein</fullName>
    </submittedName>
</protein>
<name>A0ACB9I0W2_9ASTR</name>
<gene>
    <name evidence="1" type="ORF">L1987_29542</name>
</gene>